<organism evidence="2 3">
    <name type="scientific">Bizionia echini</name>
    <dbReference type="NCBI Taxonomy" id="649333"/>
    <lineage>
        <taxon>Bacteria</taxon>
        <taxon>Pseudomonadati</taxon>
        <taxon>Bacteroidota</taxon>
        <taxon>Flavobacteriia</taxon>
        <taxon>Flavobacteriales</taxon>
        <taxon>Flavobacteriaceae</taxon>
        <taxon>Bizionia</taxon>
    </lineage>
</organism>
<dbReference type="EMBL" id="FOVN01000001">
    <property type="protein sequence ID" value="SFN41367.1"/>
    <property type="molecule type" value="Genomic_DNA"/>
</dbReference>
<proteinExistence type="predicted"/>
<protein>
    <submittedName>
        <fullName evidence="2">Uncharacterized protein</fullName>
    </submittedName>
</protein>
<keyword evidence="3" id="KW-1185">Reference proteome</keyword>
<gene>
    <name evidence="2" type="ORF">SAMN04487989_101281</name>
</gene>
<sequence length="63" mass="7142">MKTLKITLVAAIFCMTLTGLTIQNQNQNTNPNNEEQVSQKEDFTYAFQTKRHVKKGKEIPSNG</sequence>
<dbReference type="Proteomes" id="UP000198705">
    <property type="component" value="Unassembled WGS sequence"/>
</dbReference>
<accession>A0A1I4YTT8</accession>
<feature type="signal peptide" evidence="1">
    <location>
        <begin position="1"/>
        <end position="21"/>
    </location>
</feature>
<evidence type="ECO:0000256" key="1">
    <source>
        <dbReference type="SAM" id="SignalP"/>
    </source>
</evidence>
<feature type="chain" id="PRO_5011613010" evidence="1">
    <location>
        <begin position="22"/>
        <end position="63"/>
    </location>
</feature>
<keyword evidence="1" id="KW-0732">Signal</keyword>
<name>A0A1I4YTT8_9FLAO</name>
<dbReference type="AlphaFoldDB" id="A0A1I4YTT8"/>
<dbReference type="RefSeq" id="WP_092205861.1">
    <property type="nucleotide sequence ID" value="NZ_FOVN01000001.1"/>
</dbReference>
<reference evidence="3" key="1">
    <citation type="submission" date="2016-10" db="EMBL/GenBank/DDBJ databases">
        <authorList>
            <person name="Varghese N."/>
            <person name="Submissions S."/>
        </authorList>
    </citation>
    <scope>NUCLEOTIDE SEQUENCE [LARGE SCALE GENOMIC DNA]</scope>
    <source>
        <strain evidence="3">DSM 23925</strain>
    </source>
</reference>
<evidence type="ECO:0000313" key="3">
    <source>
        <dbReference type="Proteomes" id="UP000198705"/>
    </source>
</evidence>
<evidence type="ECO:0000313" key="2">
    <source>
        <dbReference type="EMBL" id="SFN41367.1"/>
    </source>
</evidence>
<dbReference type="STRING" id="649333.SAMN04487989_101281"/>